<accession>A0A9W8Q633</accession>
<dbReference type="PANTHER" id="PTHR20855:SF52">
    <property type="entry name" value="ADIPONECTIN RECEPTOR PROTEIN"/>
    <property type="match status" value="1"/>
</dbReference>
<feature type="transmembrane region" description="Helical" evidence="7">
    <location>
        <begin position="81"/>
        <end position="99"/>
    </location>
</feature>
<evidence type="ECO:0008006" key="10">
    <source>
        <dbReference type="Google" id="ProtNLM"/>
    </source>
</evidence>
<dbReference type="InterPro" id="IPR004254">
    <property type="entry name" value="AdipoR/HlyIII-related"/>
</dbReference>
<dbReference type="GO" id="GO:0016020">
    <property type="term" value="C:membrane"/>
    <property type="evidence" value="ECO:0007669"/>
    <property type="project" value="UniProtKB-SubCell"/>
</dbReference>
<dbReference type="GO" id="GO:0006882">
    <property type="term" value="P:intracellular zinc ion homeostasis"/>
    <property type="evidence" value="ECO:0007669"/>
    <property type="project" value="TreeGrafter"/>
</dbReference>
<keyword evidence="6" id="KW-0862">Zinc</keyword>
<comment type="similarity">
    <text evidence="2">Belongs to the ADIPOR family.</text>
</comment>
<dbReference type="KEGG" id="amus:LMH87_004239"/>
<keyword evidence="4 7" id="KW-1133">Transmembrane helix</keyword>
<feature type="transmembrane region" description="Helical" evidence="7">
    <location>
        <begin position="181"/>
        <end position="201"/>
    </location>
</feature>
<dbReference type="AlphaFoldDB" id="A0A9W8Q633"/>
<evidence type="ECO:0000256" key="4">
    <source>
        <dbReference type="ARBA" id="ARBA00022989"/>
    </source>
</evidence>
<protein>
    <recommendedName>
        <fullName evidence="10">Adiponectin receptor protein 1</fullName>
    </recommendedName>
</protein>
<evidence type="ECO:0000256" key="6">
    <source>
        <dbReference type="PIRSR" id="PIRSR604254-1"/>
    </source>
</evidence>
<gene>
    <name evidence="8" type="ORF">LMH87_004239</name>
</gene>
<evidence type="ECO:0000256" key="2">
    <source>
        <dbReference type="ARBA" id="ARBA00007018"/>
    </source>
</evidence>
<comment type="caution">
    <text evidence="8">The sequence shown here is derived from an EMBL/GenBank/DDBJ whole genome shotgun (WGS) entry which is preliminary data.</text>
</comment>
<evidence type="ECO:0000313" key="8">
    <source>
        <dbReference type="EMBL" id="KAJ4145387.1"/>
    </source>
</evidence>
<feature type="binding site" evidence="6">
    <location>
        <position position="282"/>
    </location>
    <ligand>
        <name>Zn(2+)</name>
        <dbReference type="ChEBI" id="CHEBI:29105"/>
    </ligand>
</feature>
<dbReference type="EMBL" id="JAJHUN010000011">
    <property type="protein sequence ID" value="KAJ4145387.1"/>
    <property type="molecule type" value="Genomic_DNA"/>
</dbReference>
<keyword evidence="3 7" id="KW-0812">Transmembrane</keyword>
<dbReference type="Proteomes" id="UP001144673">
    <property type="component" value="Chromosome 2"/>
</dbReference>
<feature type="transmembrane region" description="Helical" evidence="7">
    <location>
        <begin position="154"/>
        <end position="174"/>
    </location>
</feature>
<dbReference type="GeneID" id="80891398"/>
<evidence type="ECO:0000256" key="7">
    <source>
        <dbReference type="SAM" id="Phobius"/>
    </source>
</evidence>
<keyword evidence="9" id="KW-1185">Reference proteome</keyword>
<evidence type="ECO:0000313" key="9">
    <source>
        <dbReference type="Proteomes" id="UP001144673"/>
    </source>
</evidence>
<feature type="binding site" evidence="6">
    <location>
        <position position="136"/>
    </location>
    <ligand>
        <name>Zn(2+)</name>
        <dbReference type="ChEBI" id="CHEBI:29105"/>
    </ligand>
</feature>
<organism evidence="8 9">
    <name type="scientific">Akanthomyces muscarius</name>
    <name type="common">Entomopathogenic fungus</name>
    <name type="synonym">Lecanicillium muscarium</name>
    <dbReference type="NCBI Taxonomy" id="2231603"/>
    <lineage>
        <taxon>Eukaryota</taxon>
        <taxon>Fungi</taxon>
        <taxon>Dikarya</taxon>
        <taxon>Ascomycota</taxon>
        <taxon>Pezizomycotina</taxon>
        <taxon>Sordariomycetes</taxon>
        <taxon>Hypocreomycetidae</taxon>
        <taxon>Hypocreales</taxon>
        <taxon>Cordycipitaceae</taxon>
        <taxon>Akanthomyces</taxon>
    </lineage>
</organism>
<reference evidence="8" key="1">
    <citation type="journal article" date="2023" name="Access Microbiol">
        <title>De-novo genome assembly for Akanthomyces muscarius, a biocontrol agent of insect agricultural pests.</title>
        <authorList>
            <person name="Erdos Z."/>
            <person name="Studholme D.J."/>
            <person name="Raymond B."/>
            <person name="Sharma M."/>
        </authorList>
    </citation>
    <scope>NUCLEOTIDE SEQUENCE</scope>
    <source>
        <strain evidence="8">Ve6</strain>
    </source>
</reference>
<dbReference type="RefSeq" id="XP_056049057.1">
    <property type="nucleotide sequence ID" value="XM_056195428.1"/>
</dbReference>
<keyword evidence="5 7" id="KW-0472">Membrane</keyword>
<feature type="transmembrane region" description="Helical" evidence="7">
    <location>
        <begin position="213"/>
        <end position="231"/>
    </location>
</feature>
<name>A0A9W8Q633_AKAMU</name>
<dbReference type="PANTHER" id="PTHR20855">
    <property type="entry name" value="ADIPOR/PROGESTIN RECEPTOR-RELATED"/>
    <property type="match status" value="1"/>
</dbReference>
<sequence>MDASAESDRLLVQTDSQNNVEATTMTAKALGSRKARLLTWKEIEPWQRDNEFILTGYRHASSSFSRSIKSILAVHNETANIWSHLIGAVQFLVGLVNFIRLRSFAGEAGSRSSDIVAVSVYYLCVVVCFVLSTIFHTFADHSADMHRFGNELDHLGIVLVMWGTGVSGVHFAFYCQPGLQMLYHIALTATAIGCGVFTMRPKFRQPTYRTMRFLMYCFLGSSLFAPVLHGWSRFGLAALDDMMGLKSFLGLALINFSGAALYAARIPERWFPGTFDLLGQSHNLMHILVFTGALVRLNGLLEVIGRWQQDTLANGLCKSIN</sequence>
<keyword evidence="6" id="KW-0479">Metal-binding</keyword>
<evidence type="ECO:0000256" key="5">
    <source>
        <dbReference type="ARBA" id="ARBA00023136"/>
    </source>
</evidence>
<evidence type="ECO:0000256" key="3">
    <source>
        <dbReference type="ARBA" id="ARBA00022692"/>
    </source>
</evidence>
<dbReference type="GO" id="GO:0046872">
    <property type="term" value="F:metal ion binding"/>
    <property type="evidence" value="ECO:0007669"/>
    <property type="project" value="UniProtKB-KW"/>
</dbReference>
<feature type="binding site" evidence="6">
    <location>
        <position position="286"/>
    </location>
    <ligand>
        <name>Zn(2+)</name>
        <dbReference type="ChEBI" id="CHEBI:29105"/>
    </ligand>
</feature>
<proteinExistence type="inferred from homology"/>
<evidence type="ECO:0000256" key="1">
    <source>
        <dbReference type="ARBA" id="ARBA00004141"/>
    </source>
</evidence>
<feature type="transmembrane region" description="Helical" evidence="7">
    <location>
        <begin position="243"/>
        <end position="264"/>
    </location>
</feature>
<feature type="transmembrane region" description="Helical" evidence="7">
    <location>
        <begin position="120"/>
        <end position="139"/>
    </location>
</feature>
<dbReference type="Pfam" id="PF03006">
    <property type="entry name" value="HlyIII"/>
    <property type="match status" value="1"/>
</dbReference>
<dbReference type="GO" id="GO:0038023">
    <property type="term" value="F:signaling receptor activity"/>
    <property type="evidence" value="ECO:0007669"/>
    <property type="project" value="TreeGrafter"/>
</dbReference>
<comment type="subcellular location">
    <subcellularLocation>
        <location evidence="1">Membrane</location>
        <topology evidence="1">Multi-pass membrane protein</topology>
    </subcellularLocation>
</comment>